<feature type="region of interest" description="Disordered" evidence="1">
    <location>
        <begin position="84"/>
        <end position="104"/>
    </location>
</feature>
<organism evidence="2">
    <name type="scientific">Amblyomma triste</name>
    <name type="common">Neotropical tick</name>
    <dbReference type="NCBI Taxonomy" id="251400"/>
    <lineage>
        <taxon>Eukaryota</taxon>
        <taxon>Metazoa</taxon>
        <taxon>Ecdysozoa</taxon>
        <taxon>Arthropoda</taxon>
        <taxon>Chelicerata</taxon>
        <taxon>Arachnida</taxon>
        <taxon>Acari</taxon>
        <taxon>Parasitiformes</taxon>
        <taxon>Ixodida</taxon>
        <taxon>Ixodoidea</taxon>
        <taxon>Ixodidae</taxon>
        <taxon>Amblyomminae</taxon>
        <taxon>Amblyomma</taxon>
    </lineage>
</organism>
<name>A0A023G6I2_AMBTT</name>
<sequence>MKYIKATTVPQEIHSWFQGELESRGIDTVYSHTVMSLLLHPDQEFGNRGAAVECLKSATEQKFGIEALVDELCRRLNSHLNPESHGEAAAAQAAAAPPVEEPVKRKSPKELAQMYYAAFPALENSRQVQAQRVSWDGRRIIELHEREQQHAESVNWELLQEQQLRSKLDSPSLVAIWGRQASTAIETHIFDFFNSVWALSGEDKVMLKVLSRTGCEGKEPVCAERF</sequence>
<dbReference type="PANTHER" id="PTHR17611:SF3">
    <property type="entry name" value="DNA SEGMENT, CHR 5, ERATO DOI 579, EXPRESSED"/>
    <property type="match status" value="1"/>
</dbReference>
<dbReference type="AlphaFoldDB" id="A0A023G6I2"/>
<accession>A0A023G6I2</accession>
<dbReference type="InterPro" id="IPR027871">
    <property type="entry name" value="DUF4603"/>
</dbReference>
<evidence type="ECO:0000256" key="1">
    <source>
        <dbReference type="SAM" id="MobiDB-lite"/>
    </source>
</evidence>
<protein>
    <submittedName>
        <fullName evidence="2">Uncharacterized protein</fullName>
    </submittedName>
</protein>
<dbReference type="EMBL" id="GBBM01005552">
    <property type="protein sequence ID" value="JAC29866.1"/>
    <property type="molecule type" value="mRNA"/>
</dbReference>
<evidence type="ECO:0000313" key="2">
    <source>
        <dbReference type="EMBL" id="JAC29866.1"/>
    </source>
</evidence>
<dbReference type="PANTHER" id="PTHR17611">
    <property type="entry name" value="DNA SEGMENT, CHR 5, ERATO DOI 579, EXPRESSED"/>
    <property type="match status" value="1"/>
</dbReference>
<proteinExistence type="evidence at transcript level"/>
<dbReference type="Pfam" id="PF15376">
    <property type="entry name" value="DUF4603"/>
    <property type="match status" value="1"/>
</dbReference>
<reference evidence="2" key="1">
    <citation type="submission" date="2014-03" db="EMBL/GenBank/DDBJ databases">
        <title>The sialotranscriptome of Amblyomma triste, Amblyomma parvum and Amblyomma cajennense ticks, uncovered by 454-based RNA-seq.</title>
        <authorList>
            <person name="Garcia G.R."/>
            <person name="Gardinassi L.G."/>
            <person name="Ribeiro J.M."/>
            <person name="Anatriello E."/>
            <person name="Ferreira B.R."/>
            <person name="Moreira H.N."/>
            <person name="Mafra C."/>
            <person name="Olegario M.M."/>
            <person name="Szabo P.J."/>
            <person name="Miranda-Santos I.K."/>
            <person name="Maruyama S.R."/>
        </authorList>
    </citation>
    <scope>NUCLEOTIDE SEQUENCE</scope>
    <source>
        <strain evidence="2">Mato Grasso do Sul</strain>
        <tissue evidence="2">Salivary glands</tissue>
    </source>
</reference>